<dbReference type="SMART" id="SM00406">
    <property type="entry name" value="IGv"/>
    <property type="match status" value="2"/>
</dbReference>
<dbReference type="InterPro" id="IPR013106">
    <property type="entry name" value="Ig_V-set"/>
</dbReference>
<dbReference type="GO" id="GO:0002250">
    <property type="term" value="P:adaptive immune response"/>
    <property type="evidence" value="ECO:0007669"/>
    <property type="project" value="UniProtKB-KW"/>
</dbReference>
<gene>
    <name evidence="5" type="ORF">A6R68_13838</name>
</gene>
<keyword evidence="6" id="KW-1185">Reference proteome</keyword>
<evidence type="ECO:0000256" key="3">
    <source>
        <dbReference type="ARBA" id="ARBA00043265"/>
    </source>
</evidence>
<comment type="caution">
    <text evidence="5">The sequence shown here is derived from an EMBL/GenBank/DDBJ whole genome shotgun (WGS) entry which is preliminary data.</text>
</comment>
<dbReference type="GO" id="GO:0005576">
    <property type="term" value="C:extracellular region"/>
    <property type="evidence" value="ECO:0007669"/>
    <property type="project" value="UniProtKB-ARBA"/>
</dbReference>
<dbReference type="GO" id="GO:0019814">
    <property type="term" value="C:immunoglobulin complex"/>
    <property type="evidence" value="ECO:0007669"/>
    <property type="project" value="UniProtKB-KW"/>
</dbReference>
<dbReference type="EMBL" id="LZPO01056167">
    <property type="protein sequence ID" value="OBS71587.1"/>
    <property type="molecule type" value="Genomic_DNA"/>
</dbReference>
<dbReference type="PANTHER" id="PTHR23266">
    <property type="entry name" value="IMMUNOGLOBULIN HEAVY CHAIN"/>
    <property type="match status" value="1"/>
</dbReference>
<proteinExistence type="predicted"/>
<protein>
    <recommendedName>
        <fullName evidence="4">Ig-like domain-containing protein</fullName>
    </recommendedName>
</protein>
<accession>A0A1A6H1T8</accession>
<dbReference type="InterPro" id="IPR007110">
    <property type="entry name" value="Ig-like_dom"/>
</dbReference>
<dbReference type="InterPro" id="IPR036179">
    <property type="entry name" value="Ig-like_dom_sf"/>
</dbReference>
<dbReference type="OrthoDB" id="9426090at2759"/>
<sequence length="184" mass="20823">MNWVRQAPGKGLEWVAQIRNKANNYATNYVESVKGRFTISRDEPKSSVYLQMNSLRAEDTAIYYCTRDTVKDLHLGSSRPGLVNPSQSLFLTCSVTGFSIISCYYCIWIRQSQGKDLEWTGNITHSGETVYNPSLKSHLSLTRETSKDLFFLQLNSVTTEDTVSYCCAENLSMSSETNFPVEEL</sequence>
<evidence type="ECO:0000259" key="4">
    <source>
        <dbReference type="PROSITE" id="PS50835"/>
    </source>
</evidence>
<dbReference type="InterPro" id="IPR003599">
    <property type="entry name" value="Ig_sub"/>
</dbReference>
<reference evidence="5 6" key="1">
    <citation type="submission" date="2016-06" db="EMBL/GenBank/DDBJ databases">
        <title>The Draft Genome Sequence and Annotation of the Desert Woodrat Neotoma lepida.</title>
        <authorList>
            <person name="Campbell M."/>
            <person name="Oakeson K.F."/>
            <person name="Yandell M."/>
            <person name="Halpert J.R."/>
            <person name="Dearing D."/>
        </authorList>
    </citation>
    <scope>NUCLEOTIDE SEQUENCE [LARGE SCALE GENOMIC DNA]</scope>
    <source>
        <strain evidence="5">417</strain>
        <tissue evidence="5">Liver</tissue>
    </source>
</reference>
<keyword evidence="3" id="KW-1280">Immunoglobulin</keyword>
<dbReference type="AlphaFoldDB" id="A0A1A6H1T8"/>
<dbReference type="SMART" id="SM00409">
    <property type="entry name" value="IG"/>
    <property type="match status" value="1"/>
</dbReference>
<evidence type="ECO:0000256" key="1">
    <source>
        <dbReference type="ARBA" id="ARBA00022859"/>
    </source>
</evidence>
<dbReference type="Gene3D" id="2.60.40.10">
    <property type="entry name" value="Immunoglobulins"/>
    <property type="match status" value="2"/>
</dbReference>
<keyword evidence="2" id="KW-1064">Adaptive immunity</keyword>
<evidence type="ECO:0000313" key="5">
    <source>
        <dbReference type="EMBL" id="OBS71587.1"/>
    </source>
</evidence>
<dbReference type="Pfam" id="PF07686">
    <property type="entry name" value="V-set"/>
    <property type="match status" value="2"/>
</dbReference>
<evidence type="ECO:0000256" key="2">
    <source>
        <dbReference type="ARBA" id="ARBA00023130"/>
    </source>
</evidence>
<dbReference type="STRING" id="56216.A0A1A6H1T8"/>
<organism evidence="5 6">
    <name type="scientific">Neotoma lepida</name>
    <name type="common">Desert woodrat</name>
    <dbReference type="NCBI Taxonomy" id="56216"/>
    <lineage>
        <taxon>Eukaryota</taxon>
        <taxon>Metazoa</taxon>
        <taxon>Chordata</taxon>
        <taxon>Craniata</taxon>
        <taxon>Vertebrata</taxon>
        <taxon>Euteleostomi</taxon>
        <taxon>Mammalia</taxon>
        <taxon>Eutheria</taxon>
        <taxon>Euarchontoglires</taxon>
        <taxon>Glires</taxon>
        <taxon>Rodentia</taxon>
        <taxon>Myomorpha</taxon>
        <taxon>Muroidea</taxon>
        <taxon>Cricetidae</taxon>
        <taxon>Neotominae</taxon>
        <taxon>Neotoma</taxon>
    </lineage>
</organism>
<evidence type="ECO:0000313" key="6">
    <source>
        <dbReference type="Proteomes" id="UP000092124"/>
    </source>
</evidence>
<dbReference type="InterPro" id="IPR050199">
    <property type="entry name" value="IgHV"/>
</dbReference>
<name>A0A1A6H1T8_NEOLE</name>
<dbReference type="Proteomes" id="UP000092124">
    <property type="component" value="Unassembled WGS sequence"/>
</dbReference>
<dbReference type="PROSITE" id="PS50835">
    <property type="entry name" value="IG_LIKE"/>
    <property type="match status" value="1"/>
</dbReference>
<feature type="domain" description="Ig-like" evidence="4">
    <location>
        <begin position="44"/>
        <end position="167"/>
    </location>
</feature>
<keyword evidence="1" id="KW-0391">Immunity</keyword>
<dbReference type="SUPFAM" id="SSF48726">
    <property type="entry name" value="Immunoglobulin"/>
    <property type="match status" value="2"/>
</dbReference>
<dbReference type="InterPro" id="IPR013783">
    <property type="entry name" value="Ig-like_fold"/>
</dbReference>